<feature type="signal peptide" evidence="1">
    <location>
        <begin position="1"/>
        <end position="19"/>
    </location>
</feature>
<evidence type="ECO:0000256" key="1">
    <source>
        <dbReference type="SAM" id="SignalP"/>
    </source>
</evidence>
<accession>A0AA91A062</accession>
<evidence type="ECO:0000313" key="2">
    <source>
        <dbReference type="EMBL" id="MQO08525.1"/>
    </source>
</evidence>
<organism evidence="2 3">
    <name type="scientific">Segatella copri</name>
    <dbReference type="NCBI Taxonomy" id="165179"/>
    <lineage>
        <taxon>Bacteria</taxon>
        <taxon>Pseudomonadati</taxon>
        <taxon>Bacteroidota</taxon>
        <taxon>Bacteroidia</taxon>
        <taxon>Bacteroidales</taxon>
        <taxon>Prevotellaceae</taxon>
        <taxon>Segatella</taxon>
    </lineage>
</organism>
<proteinExistence type="predicted"/>
<name>A0AA91A062_9BACT</name>
<gene>
    <name evidence="2" type="ORF">F7D57_02055</name>
</gene>
<dbReference type="EMBL" id="VZBP01000040">
    <property type="protein sequence ID" value="MQO08525.1"/>
    <property type="molecule type" value="Genomic_DNA"/>
</dbReference>
<comment type="caution">
    <text evidence="2">The sequence shown here is derived from an EMBL/GenBank/DDBJ whole genome shotgun (WGS) entry which is preliminary data.</text>
</comment>
<dbReference type="Gene3D" id="2.60.120.260">
    <property type="entry name" value="Galactose-binding domain-like"/>
    <property type="match status" value="1"/>
</dbReference>
<feature type="chain" id="PRO_5041669290" evidence="1">
    <location>
        <begin position="20"/>
        <end position="135"/>
    </location>
</feature>
<dbReference type="RefSeq" id="WP_153096156.1">
    <property type="nucleotide sequence ID" value="NZ_VZBP01000040.1"/>
</dbReference>
<dbReference type="SUPFAM" id="SSF49785">
    <property type="entry name" value="Galactose-binding domain-like"/>
    <property type="match status" value="1"/>
</dbReference>
<dbReference type="InterPro" id="IPR008979">
    <property type="entry name" value="Galactose-bd-like_sf"/>
</dbReference>
<dbReference type="Proteomes" id="UP000405805">
    <property type="component" value="Unassembled WGS sequence"/>
</dbReference>
<evidence type="ECO:0000313" key="3">
    <source>
        <dbReference type="Proteomes" id="UP000405805"/>
    </source>
</evidence>
<keyword evidence="1" id="KW-0732">Signal</keyword>
<protein>
    <submittedName>
        <fullName evidence="2">Uncharacterized protein</fullName>
    </submittedName>
</protein>
<dbReference type="AlphaFoldDB" id="A0AA91A062"/>
<sequence>MKKIFTLIAAALMAVNVSAANKVLKITCTADKANPWDSQCFIKLKNLEKGKAYVVKFDVYTTAGTEFKIGTEAIDDIQTEHMTEWNASAVFNYTEELTLTNQKSEAVINFPGKTTVTCHSHCTAKPGMEIDHKIW</sequence>
<reference evidence="3" key="1">
    <citation type="submission" date="2019-09" db="EMBL/GenBank/DDBJ databases">
        <title>Distinct polysaccharide growth profiles of human intestinal Prevotella copri isolates.</title>
        <authorList>
            <person name="Fehlner-Peach H."/>
            <person name="Magnabosco C."/>
            <person name="Raghavan V."/>
            <person name="Scher J.U."/>
            <person name="Tett A."/>
            <person name="Cox L.M."/>
            <person name="Gottsegen C."/>
            <person name="Watters A."/>
            <person name="Wiltshire- Gordon J.D."/>
            <person name="Segata N."/>
            <person name="Bonneau R."/>
            <person name="Littman D.R."/>
        </authorList>
    </citation>
    <scope>NUCLEOTIDE SEQUENCE [LARGE SCALE GENOMIC DNA]</scope>
    <source>
        <strain evidence="3">iA624</strain>
    </source>
</reference>